<dbReference type="GO" id="GO:0008380">
    <property type="term" value="P:RNA splicing"/>
    <property type="evidence" value="ECO:0007669"/>
    <property type="project" value="UniProtKB-KW"/>
</dbReference>
<feature type="compositionally biased region" description="Basic and acidic residues" evidence="4">
    <location>
        <begin position="206"/>
        <end position="219"/>
    </location>
</feature>
<dbReference type="PANTHER" id="PTHR23139">
    <property type="entry name" value="RNA-BINDING PROTEIN"/>
    <property type="match status" value="1"/>
</dbReference>
<name>V8NRP4_OPHHA</name>
<keyword evidence="3" id="KW-0508">mRNA splicing</keyword>
<evidence type="ECO:0000313" key="6">
    <source>
        <dbReference type="Proteomes" id="UP000018936"/>
    </source>
</evidence>
<feature type="compositionally biased region" description="Basic residues" evidence="4">
    <location>
        <begin position="240"/>
        <end position="262"/>
    </location>
</feature>
<feature type="compositionally biased region" description="Basic and acidic residues" evidence="4">
    <location>
        <begin position="146"/>
        <end position="176"/>
    </location>
</feature>
<feature type="compositionally biased region" description="Basic residues" evidence="4">
    <location>
        <begin position="220"/>
        <end position="232"/>
    </location>
</feature>
<feature type="compositionally biased region" description="Basic residues" evidence="4">
    <location>
        <begin position="177"/>
        <end position="188"/>
    </location>
</feature>
<sequence length="470" mass="52925">MGLSGSYPWLHLLLFQASTSTHLPPAFFHDWLFPSLCPDQWASTPLSHGKLQEAPFHLSSPILSLPNVTACLDVFSLTTPLAAFYPAAAGSPYLILPPRHQMGKQLCSCTCCCDILPGCHLHVSPSSAAAVKQNSFDWKGRGGGPYKDRGKEEGKGEKERERETEREGRDKKEKKEEKRKRKKKKKKKEREGKNKKEKRKTRERQKRKEEIMRKKEGGKGKKKERKKRGRKEGRRERKGRDKKKARKKRERQRKKERKKKERKKEEKGKKERKKERERGKKERKEGPQILALDEASEDALKQHSNPGLEGTSKPPGEARQGVTWSGRESQGRAGHGEERPGKAPLNMSDVELSMTTQPRLPSQPNDGTGHLLKTIQGLTTPLKYLTSPTIPSPPLNLPCHATYPSHCTCPSAAPFWCVQALPSTLPAKMELHLGLHRSHPALHFGLQSAGQGLCRLKWSSVLAGKVPGRA</sequence>
<evidence type="ECO:0000256" key="4">
    <source>
        <dbReference type="SAM" id="MobiDB-lite"/>
    </source>
</evidence>
<evidence type="ECO:0000256" key="1">
    <source>
        <dbReference type="ARBA" id="ARBA00022664"/>
    </source>
</evidence>
<gene>
    <name evidence="5" type="primary">PXR1</name>
    <name evidence="5" type="ORF">L345_09879</name>
</gene>
<keyword evidence="2" id="KW-0694">RNA-binding</keyword>
<dbReference type="AlphaFoldDB" id="V8NRP4"/>
<feature type="compositionally biased region" description="Basic and acidic residues" evidence="4">
    <location>
        <begin position="263"/>
        <end position="286"/>
    </location>
</feature>
<evidence type="ECO:0000256" key="2">
    <source>
        <dbReference type="ARBA" id="ARBA00022884"/>
    </source>
</evidence>
<keyword evidence="1" id="KW-0507">mRNA processing</keyword>
<dbReference type="EMBL" id="AZIM01002292">
    <property type="protein sequence ID" value="ETE64353.1"/>
    <property type="molecule type" value="Genomic_DNA"/>
</dbReference>
<accession>V8NRP4</accession>
<feature type="compositionally biased region" description="Basic residues" evidence="4">
    <location>
        <begin position="195"/>
        <end position="205"/>
    </location>
</feature>
<dbReference type="Proteomes" id="UP000018936">
    <property type="component" value="Unassembled WGS sequence"/>
</dbReference>
<keyword evidence="6" id="KW-1185">Reference proteome</keyword>
<comment type="caution">
    <text evidence="5">The sequence shown here is derived from an EMBL/GenBank/DDBJ whole genome shotgun (WGS) entry which is preliminary data.</text>
</comment>
<evidence type="ECO:0000256" key="3">
    <source>
        <dbReference type="ARBA" id="ARBA00023187"/>
    </source>
</evidence>
<organism evidence="5 6">
    <name type="scientific">Ophiophagus hannah</name>
    <name type="common">King cobra</name>
    <name type="synonym">Naja hannah</name>
    <dbReference type="NCBI Taxonomy" id="8665"/>
    <lineage>
        <taxon>Eukaryota</taxon>
        <taxon>Metazoa</taxon>
        <taxon>Chordata</taxon>
        <taxon>Craniata</taxon>
        <taxon>Vertebrata</taxon>
        <taxon>Euteleostomi</taxon>
        <taxon>Lepidosauria</taxon>
        <taxon>Squamata</taxon>
        <taxon>Bifurcata</taxon>
        <taxon>Unidentata</taxon>
        <taxon>Episquamata</taxon>
        <taxon>Toxicofera</taxon>
        <taxon>Serpentes</taxon>
        <taxon>Colubroidea</taxon>
        <taxon>Elapidae</taxon>
        <taxon>Elapinae</taxon>
        <taxon>Ophiophagus</taxon>
    </lineage>
</organism>
<evidence type="ECO:0000313" key="5">
    <source>
        <dbReference type="EMBL" id="ETE64353.1"/>
    </source>
</evidence>
<dbReference type="GO" id="GO:0006397">
    <property type="term" value="P:mRNA processing"/>
    <property type="evidence" value="ECO:0007669"/>
    <property type="project" value="UniProtKB-KW"/>
</dbReference>
<feature type="region of interest" description="Disordered" evidence="4">
    <location>
        <begin position="135"/>
        <end position="345"/>
    </location>
</feature>
<feature type="non-terminal residue" evidence="5">
    <location>
        <position position="1"/>
    </location>
</feature>
<reference evidence="5 6" key="1">
    <citation type="journal article" date="2013" name="Proc. Natl. Acad. Sci. U.S.A.">
        <title>The king cobra genome reveals dynamic gene evolution and adaptation in the snake venom system.</title>
        <authorList>
            <person name="Vonk F.J."/>
            <person name="Casewell N.R."/>
            <person name="Henkel C.V."/>
            <person name="Heimberg A.M."/>
            <person name="Jansen H.J."/>
            <person name="McCleary R.J."/>
            <person name="Kerkkamp H.M."/>
            <person name="Vos R.A."/>
            <person name="Guerreiro I."/>
            <person name="Calvete J.J."/>
            <person name="Wuster W."/>
            <person name="Woods A.E."/>
            <person name="Logan J.M."/>
            <person name="Harrison R.A."/>
            <person name="Castoe T.A."/>
            <person name="de Koning A.P."/>
            <person name="Pollock D.D."/>
            <person name="Yandell M."/>
            <person name="Calderon D."/>
            <person name="Renjifo C."/>
            <person name="Currier R.B."/>
            <person name="Salgado D."/>
            <person name="Pla D."/>
            <person name="Sanz L."/>
            <person name="Hyder A.S."/>
            <person name="Ribeiro J.M."/>
            <person name="Arntzen J.W."/>
            <person name="van den Thillart G.E."/>
            <person name="Boetzer M."/>
            <person name="Pirovano W."/>
            <person name="Dirks R.P."/>
            <person name="Spaink H.P."/>
            <person name="Duboule D."/>
            <person name="McGlinn E."/>
            <person name="Kini R.M."/>
            <person name="Richardson M.K."/>
        </authorList>
    </citation>
    <scope>NUCLEOTIDE SEQUENCE</scope>
    <source>
        <tissue evidence="5">Blood</tissue>
    </source>
</reference>
<proteinExistence type="predicted"/>
<dbReference type="GO" id="GO:0003723">
    <property type="term" value="F:RNA binding"/>
    <property type="evidence" value="ECO:0007669"/>
    <property type="project" value="UniProtKB-KW"/>
</dbReference>
<protein>
    <submittedName>
        <fullName evidence="5">Pxr1</fullName>
    </submittedName>
</protein>